<reference evidence="1 2" key="1">
    <citation type="submission" date="2020-08" db="EMBL/GenBank/DDBJ databases">
        <title>Novel species isolated from subtropical streams in China.</title>
        <authorList>
            <person name="Lu H."/>
        </authorList>
    </citation>
    <scope>NUCLEOTIDE SEQUENCE [LARGE SCALE GENOMIC DNA]</scope>
    <source>
        <strain evidence="1 2">KCTC 52442</strain>
    </source>
</reference>
<dbReference type="InterPro" id="IPR021292">
    <property type="entry name" value="DUF2863"/>
</dbReference>
<dbReference type="RefSeq" id="WP_186889475.1">
    <property type="nucleotide sequence ID" value="NZ_JACOFU010000001.1"/>
</dbReference>
<dbReference type="Proteomes" id="UP000643610">
    <property type="component" value="Unassembled WGS sequence"/>
</dbReference>
<accession>A0ABR6XM09</accession>
<proteinExistence type="predicted"/>
<protein>
    <submittedName>
        <fullName evidence="1">DUF2863 family protein</fullName>
    </submittedName>
</protein>
<comment type="caution">
    <text evidence="1">The sequence shown here is derived from an EMBL/GenBank/DDBJ whole genome shotgun (WGS) entry which is preliminary data.</text>
</comment>
<dbReference type="Pfam" id="PF11062">
    <property type="entry name" value="DUF2863"/>
    <property type="match status" value="1"/>
</dbReference>
<gene>
    <name evidence="1" type="ORF">H8K33_02995</name>
</gene>
<organism evidence="1 2">
    <name type="scientific">Undibacterium amnicola</name>
    <dbReference type="NCBI Taxonomy" id="1834038"/>
    <lineage>
        <taxon>Bacteria</taxon>
        <taxon>Pseudomonadati</taxon>
        <taxon>Pseudomonadota</taxon>
        <taxon>Betaproteobacteria</taxon>
        <taxon>Burkholderiales</taxon>
        <taxon>Oxalobacteraceae</taxon>
        <taxon>Undibacterium</taxon>
    </lineage>
</organism>
<keyword evidence="2" id="KW-1185">Reference proteome</keyword>
<name>A0ABR6XM09_9BURK</name>
<evidence type="ECO:0000313" key="1">
    <source>
        <dbReference type="EMBL" id="MBC3830465.1"/>
    </source>
</evidence>
<evidence type="ECO:0000313" key="2">
    <source>
        <dbReference type="Proteomes" id="UP000643610"/>
    </source>
</evidence>
<dbReference type="EMBL" id="JACOFU010000001">
    <property type="protein sequence ID" value="MBC3830465.1"/>
    <property type="molecule type" value="Genomic_DNA"/>
</dbReference>
<sequence>MTHSMRRAPKKKIQKLAGDALRIANLSLAVSQAGSRLEDNDWQSLLDALIAKNLEVKHQSILDAAAEHVFTNQPDAYEVLIEAIESIATSGQIKDGDSSYDILLVAAPILAWSRFDIASGNIPAAILKSLTTSWRESLLCKGVQVCILPTLYSIDQLPQDHCTINDLLHDTAQHFLQNKAILAPKELPKTVPFLADSRYLLGVVLAPSNAPLFQWQMTPSPFDIAKAKEAALLLWKQRAHADIAHLLPGCGFEFLLPESYYSACREADILVRPISIRATVFYLCQTLNVEASELSAILGRFGPETHPGQVDEIRVGFTLKKAPEIIYGVIWPLYQQEDEVNALVGPSISTMDEREGEIPTLLKESGISQIQILEDIFGMEFCEDCQAPLYADAEGDLVHPEMPDDAPPEGSVHLH</sequence>